<dbReference type="InterPro" id="IPR029064">
    <property type="entry name" value="Ribosomal_eL30-like_sf"/>
</dbReference>
<protein>
    <recommendedName>
        <fullName evidence="2">Ribosomal protein L7Ae/L30e/S12e/Gadd45 domain-containing protein</fullName>
    </recommendedName>
</protein>
<organism evidence="1">
    <name type="scientific">bioreactor metagenome</name>
    <dbReference type="NCBI Taxonomy" id="1076179"/>
    <lineage>
        <taxon>unclassified sequences</taxon>
        <taxon>metagenomes</taxon>
        <taxon>ecological metagenomes</taxon>
    </lineage>
</organism>
<dbReference type="Gene3D" id="3.30.1330.30">
    <property type="match status" value="1"/>
</dbReference>
<dbReference type="SUPFAM" id="SSF55315">
    <property type="entry name" value="L30e-like"/>
    <property type="match status" value="1"/>
</dbReference>
<name>A0A645GSF0_9ZZZZ</name>
<evidence type="ECO:0000313" key="1">
    <source>
        <dbReference type="EMBL" id="MPN29781.1"/>
    </source>
</evidence>
<proteinExistence type="predicted"/>
<dbReference type="AlphaFoldDB" id="A0A645GSF0"/>
<evidence type="ECO:0008006" key="2">
    <source>
        <dbReference type="Google" id="ProtNLM"/>
    </source>
</evidence>
<dbReference type="EMBL" id="VSSQ01080630">
    <property type="protein sequence ID" value="MPN29781.1"/>
    <property type="molecule type" value="Genomic_DNA"/>
</dbReference>
<comment type="caution">
    <text evidence="1">The sequence shown here is derived from an EMBL/GenBank/DDBJ whole genome shotgun (WGS) entry which is preliminary data.</text>
</comment>
<gene>
    <name evidence="1" type="ORF">SDC9_177234</name>
</gene>
<accession>A0A645GSF0</accession>
<reference evidence="1" key="1">
    <citation type="submission" date="2019-08" db="EMBL/GenBank/DDBJ databases">
        <authorList>
            <person name="Kucharzyk K."/>
            <person name="Murdoch R.W."/>
            <person name="Higgins S."/>
            <person name="Loffler F."/>
        </authorList>
    </citation>
    <scope>NUCLEOTIDE SEQUENCE</scope>
</reference>
<sequence>MKGNLLGLLNICRKAGKLKLGFDPAAASLGRDAQLLLFTADVSPKTKARMLQKAEGLPVKALDLTETSDTVYHTIGKRVAVMAVTDKGLAERAAALHSTDAQAVQTDTTNG</sequence>